<sequence length="104" mass="11348">MFAVIRTGGKQYKVTSGAVVTVEKLNGEPGSSIAFSDVVMMGETVGQPVVTGVSVVGEVLRQFKGDKITVFKKRRRKNYRRRRGHRQALTLVRITGLAAEAEAV</sequence>
<dbReference type="GO" id="GO:0005840">
    <property type="term" value="C:ribosome"/>
    <property type="evidence" value="ECO:0007669"/>
    <property type="project" value="UniProtKB-KW"/>
</dbReference>
<keyword evidence="2" id="KW-0699">rRNA-binding</keyword>
<evidence type="ECO:0000256" key="1">
    <source>
        <dbReference type="ARBA" id="ARBA00008563"/>
    </source>
</evidence>
<evidence type="ECO:0000256" key="3">
    <source>
        <dbReference type="ARBA" id="ARBA00022884"/>
    </source>
</evidence>
<evidence type="ECO:0000256" key="5">
    <source>
        <dbReference type="ARBA" id="ARBA00023274"/>
    </source>
</evidence>
<comment type="similarity">
    <text evidence="1">Belongs to the bacterial ribosomal protein bL21 family.</text>
</comment>
<evidence type="ECO:0000256" key="2">
    <source>
        <dbReference type="ARBA" id="ARBA00022730"/>
    </source>
</evidence>
<dbReference type="InterPro" id="IPR001787">
    <property type="entry name" value="Ribosomal_bL21"/>
</dbReference>
<dbReference type="EMBL" id="LR026963">
    <property type="protein sequence ID" value="VBB68631.1"/>
    <property type="molecule type" value="Genomic_DNA"/>
</dbReference>
<reference evidence="6" key="1">
    <citation type="submission" date="2018-10" db="EMBL/GenBank/DDBJ databases">
        <authorList>
            <person name="Gruber-Vodicka H."/>
            <person name="Jaeckle O."/>
        </authorList>
    </citation>
    <scope>NUCLEOTIDE SEQUENCE</scope>
</reference>
<dbReference type="SUPFAM" id="SSF141091">
    <property type="entry name" value="L21p-like"/>
    <property type="match status" value="1"/>
</dbReference>
<dbReference type="Pfam" id="PF00829">
    <property type="entry name" value="Ribosomal_L21p"/>
    <property type="match status" value="1"/>
</dbReference>
<name>A0A484H5M4_9ZZZZ</name>
<dbReference type="PROSITE" id="PS01169">
    <property type="entry name" value="RIBOSOMAL_L21"/>
    <property type="match status" value="1"/>
</dbReference>
<keyword evidence="4 6" id="KW-0689">Ribosomal protein</keyword>
<evidence type="ECO:0000256" key="4">
    <source>
        <dbReference type="ARBA" id="ARBA00022980"/>
    </source>
</evidence>
<gene>
    <name evidence="6" type="ORF">RIEGSTA812A_PEG_104</name>
</gene>
<dbReference type="InterPro" id="IPR028909">
    <property type="entry name" value="bL21-like"/>
</dbReference>
<keyword evidence="3" id="KW-0694">RNA-binding</keyword>
<dbReference type="GO" id="GO:1990904">
    <property type="term" value="C:ribonucleoprotein complex"/>
    <property type="evidence" value="ECO:0007669"/>
    <property type="project" value="UniProtKB-KW"/>
</dbReference>
<dbReference type="GO" id="GO:0005737">
    <property type="term" value="C:cytoplasm"/>
    <property type="evidence" value="ECO:0007669"/>
    <property type="project" value="UniProtKB-ARBA"/>
</dbReference>
<proteinExistence type="inferred from homology"/>
<accession>A0A484H5M4</accession>
<keyword evidence="5" id="KW-0687">Ribonucleoprotein</keyword>
<evidence type="ECO:0000313" key="6">
    <source>
        <dbReference type="EMBL" id="VBB68631.1"/>
    </source>
</evidence>
<dbReference type="HAMAP" id="MF_01363">
    <property type="entry name" value="Ribosomal_bL21"/>
    <property type="match status" value="1"/>
</dbReference>
<dbReference type="PANTHER" id="PTHR21349:SF0">
    <property type="entry name" value="LARGE RIBOSOMAL SUBUNIT PROTEIN BL21M"/>
    <property type="match status" value="1"/>
</dbReference>
<dbReference type="InterPro" id="IPR036164">
    <property type="entry name" value="bL21-like_sf"/>
</dbReference>
<dbReference type="PANTHER" id="PTHR21349">
    <property type="entry name" value="50S RIBOSOMAL PROTEIN L21"/>
    <property type="match status" value="1"/>
</dbReference>
<protein>
    <submittedName>
        <fullName evidence="6">LSU ribosomal protein L21p</fullName>
    </submittedName>
</protein>
<dbReference type="AlphaFoldDB" id="A0A484H5M4"/>
<dbReference type="GO" id="GO:0019843">
    <property type="term" value="F:rRNA binding"/>
    <property type="evidence" value="ECO:0007669"/>
    <property type="project" value="UniProtKB-KW"/>
</dbReference>
<organism evidence="6">
    <name type="scientific">invertebrate metagenome</name>
    <dbReference type="NCBI Taxonomy" id="1711999"/>
    <lineage>
        <taxon>unclassified sequences</taxon>
        <taxon>metagenomes</taxon>
        <taxon>organismal metagenomes</taxon>
    </lineage>
</organism>
<dbReference type="GO" id="GO:0003735">
    <property type="term" value="F:structural constituent of ribosome"/>
    <property type="evidence" value="ECO:0007669"/>
    <property type="project" value="InterPro"/>
</dbReference>
<dbReference type="NCBIfam" id="TIGR00061">
    <property type="entry name" value="L21"/>
    <property type="match status" value="1"/>
</dbReference>
<dbReference type="GO" id="GO:0006412">
    <property type="term" value="P:translation"/>
    <property type="evidence" value="ECO:0007669"/>
    <property type="project" value="InterPro"/>
</dbReference>
<dbReference type="InterPro" id="IPR018258">
    <property type="entry name" value="Ribosomal_bL21_CS"/>
</dbReference>